<proteinExistence type="predicted"/>
<evidence type="ECO:0000313" key="2">
    <source>
        <dbReference type="Proteomes" id="UP000281474"/>
    </source>
</evidence>
<dbReference type="EMBL" id="QZEI01000121">
    <property type="protein sequence ID" value="RLV57904.1"/>
    <property type="molecule type" value="Genomic_DNA"/>
</dbReference>
<keyword evidence="2" id="KW-1185">Reference proteome</keyword>
<name>A0A3L8PRQ6_9GAMM</name>
<comment type="caution">
    <text evidence="1">The sequence shown here is derived from an EMBL/GenBank/DDBJ whole genome shotgun (WGS) entry which is preliminary data.</text>
</comment>
<evidence type="ECO:0000313" key="1">
    <source>
        <dbReference type="EMBL" id="RLV57904.1"/>
    </source>
</evidence>
<dbReference type="AlphaFoldDB" id="A0A3L8PRQ6"/>
<sequence length="199" mass="22014">MAAIRDYKPTSSLEEVNKGLRELRAKNSAKALAAVDEQTKTQIRKTQAQTAAGVEADIEGALDPAMVAIVAENDKALAENQRKRRANVEKANAYSDQLNKRAVDLDERHQGMKDRVGTLSSRGQAAFDAGAIRGEHRANTLRTVSDQERAYQQFKRQADSYVEFRKKQRTEYENSNLHKVITAVGDGVDYAVGATKSSF</sequence>
<dbReference type="Proteomes" id="UP000281474">
    <property type="component" value="Unassembled WGS sequence"/>
</dbReference>
<protein>
    <submittedName>
        <fullName evidence="1">Uncharacterized protein</fullName>
    </submittedName>
</protein>
<gene>
    <name evidence="1" type="ORF">D5018_20090</name>
</gene>
<dbReference type="RefSeq" id="WP_121840763.1">
    <property type="nucleotide sequence ID" value="NZ_ML014870.1"/>
</dbReference>
<organism evidence="1 2">
    <name type="scientific">Parashewanella curva</name>
    <dbReference type="NCBI Taxonomy" id="2338552"/>
    <lineage>
        <taxon>Bacteria</taxon>
        <taxon>Pseudomonadati</taxon>
        <taxon>Pseudomonadota</taxon>
        <taxon>Gammaproteobacteria</taxon>
        <taxon>Alteromonadales</taxon>
        <taxon>Shewanellaceae</taxon>
        <taxon>Parashewanella</taxon>
    </lineage>
</organism>
<reference evidence="1 2" key="1">
    <citation type="submission" date="2018-09" db="EMBL/GenBank/DDBJ databases">
        <title>Phylogeny of the Shewanellaceae, and recommendation for two new genera, Pseudoshewanella and Parashewanella.</title>
        <authorList>
            <person name="Wang G."/>
        </authorList>
    </citation>
    <scope>NUCLEOTIDE SEQUENCE [LARGE SCALE GENOMIC DNA]</scope>
    <source>
        <strain evidence="1 2">C51</strain>
    </source>
</reference>
<accession>A0A3L8PRQ6</accession>